<feature type="domain" description="Serine aminopeptidase S33" evidence="1">
    <location>
        <begin position="49"/>
        <end position="135"/>
    </location>
</feature>
<dbReference type="InterPro" id="IPR036102">
    <property type="entry name" value="OsmC/Ohrsf"/>
</dbReference>
<evidence type="ECO:0000259" key="1">
    <source>
        <dbReference type="Pfam" id="PF12146"/>
    </source>
</evidence>
<dbReference type="InterPro" id="IPR003718">
    <property type="entry name" value="OsmC/Ohr_fam"/>
</dbReference>
<sequence>MAHRRPLKVEFDGAHGAKLAARLDLPAGSIRAFALFAHCFTCSKDIAAARHIAEALSAEGLAVLRFDFTGLGGSGGDFSSTDFSSNVEDLKRAADYLRGSFAAPQLLIGHSLGGAAVLAAAGDIPEVRAVATIGAPSDADHVLHNFHGHIDEIRDKGIGQVDLAGRVFTIRKELLEDLEKQKVRERVSHLKKALLVLHAPLDETVGIDNATEIFVAAKHPKSFVSLDKADHLLSREADAAYAARVIASWASGYLDEEAVATQDPVLEGVEVVETGLGRFQAMVATGSHRLIADEPEKVGGFDSGPSPYDYLSAALGACTVMTLRMYAERKQLPVTRIATTVNHGKVHAADCADCAQTLRDRGGRIDRFERVITLEGDLDEETRARMLEIADKCPVHRTLEAGAAVVTRERRPDET</sequence>
<dbReference type="AlphaFoldDB" id="A0A916X3L9"/>
<accession>A0A916X3L9</accession>
<dbReference type="SUPFAM" id="SSF82784">
    <property type="entry name" value="OsmC-like"/>
    <property type="match status" value="1"/>
</dbReference>
<reference evidence="2" key="1">
    <citation type="journal article" date="2014" name="Int. J. Syst. Evol. Microbiol.">
        <title>Complete genome sequence of Corynebacterium casei LMG S-19264T (=DSM 44701T), isolated from a smear-ripened cheese.</title>
        <authorList>
            <consortium name="US DOE Joint Genome Institute (JGI-PGF)"/>
            <person name="Walter F."/>
            <person name="Albersmeier A."/>
            <person name="Kalinowski J."/>
            <person name="Ruckert C."/>
        </authorList>
    </citation>
    <scope>NUCLEOTIDE SEQUENCE</scope>
    <source>
        <strain evidence="2">CGMCC 1.12426</strain>
    </source>
</reference>
<dbReference type="Pfam" id="PF12146">
    <property type="entry name" value="Hydrolase_4"/>
    <property type="match status" value="1"/>
</dbReference>
<proteinExistence type="predicted"/>
<keyword evidence="3" id="KW-1185">Reference proteome</keyword>
<dbReference type="PANTHER" id="PTHR39624">
    <property type="entry name" value="PROTEIN INVOLVED IN RIMO-MEDIATED BETA-METHYLTHIOLATION OF RIBOSOMAL PROTEIN S12 YCAO"/>
    <property type="match status" value="1"/>
</dbReference>
<gene>
    <name evidence="2" type="ORF">GCM10011316_38820</name>
</gene>
<comment type="caution">
    <text evidence="2">The sequence shown here is derived from an EMBL/GenBank/DDBJ whole genome shotgun (WGS) entry which is preliminary data.</text>
</comment>
<dbReference type="Gene3D" id="3.40.50.1820">
    <property type="entry name" value="alpha/beta hydrolase"/>
    <property type="match status" value="1"/>
</dbReference>
<dbReference type="FunFam" id="3.40.50.1820:FF:000487">
    <property type="entry name" value="Dienelactone hydrolase"/>
    <property type="match status" value="1"/>
</dbReference>
<dbReference type="Proteomes" id="UP000605148">
    <property type="component" value="Unassembled WGS sequence"/>
</dbReference>
<reference evidence="2" key="2">
    <citation type="submission" date="2020-09" db="EMBL/GenBank/DDBJ databases">
        <authorList>
            <person name="Sun Q."/>
            <person name="Zhou Y."/>
        </authorList>
    </citation>
    <scope>NUCLEOTIDE SEQUENCE</scope>
    <source>
        <strain evidence="2">CGMCC 1.12426</strain>
    </source>
</reference>
<dbReference type="SUPFAM" id="SSF53474">
    <property type="entry name" value="alpha/beta-Hydrolases"/>
    <property type="match status" value="1"/>
</dbReference>
<protein>
    <submittedName>
        <fullName evidence="2">Osmotically inducible protein C</fullName>
    </submittedName>
</protein>
<dbReference type="Gene3D" id="3.30.300.20">
    <property type="match status" value="1"/>
</dbReference>
<dbReference type="RefSeq" id="WP_150497863.1">
    <property type="nucleotide sequence ID" value="NZ_BMFA01000019.1"/>
</dbReference>
<name>A0A916X3L9_9HYPH</name>
<dbReference type="InterPro" id="IPR029058">
    <property type="entry name" value="AB_hydrolase_fold"/>
</dbReference>
<dbReference type="Pfam" id="PF02566">
    <property type="entry name" value="OsmC"/>
    <property type="match status" value="1"/>
</dbReference>
<dbReference type="EMBL" id="BMFA01000019">
    <property type="protein sequence ID" value="GGB63185.1"/>
    <property type="molecule type" value="Genomic_DNA"/>
</dbReference>
<evidence type="ECO:0000313" key="3">
    <source>
        <dbReference type="Proteomes" id="UP000605148"/>
    </source>
</evidence>
<dbReference type="InterPro" id="IPR015946">
    <property type="entry name" value="KH_dom-like_a/b"/>
</dbReference>
<dbReference type="OrthoDB" id="9789573at2"/>
<dbReference type="InterPro" id="IPR022742">
    <property type="entry name" value="Hydrolase_4"/>
</dbReference>
<evidence type="ECO:0000313" key="2">
    <source>
        <dbReference type="EMBL" id="GGB63185.1"/>
    </source>
</evidence>
<dbReference type="PANTHER" id="PTHR39624:SF2">
    <property type="entry name" value="OSMC-LIKE PROTEIN"/>
    <property type="match status" value="1"/>
</dbReference>
<organism evidence="2 3">
    <name type="scientific">Roseibium aquae</name>
    <dbReference type="NCBI Taxonomy" id="1323746"/>
    <lineage>
        <taxon>Bacteria</taxon>
        <taxon>Pseudomonadati</taxon>
        <taxon>Pseudomonadota</taxon>
        <taxon>Alphaproteobacteria</taxon>
        <taxon>Hyphomicrobiales</taxon>
        <taxon>Stappiaceae</taxon>
        <taxon>Roseibium</taxon>
    </lineage>
</organism>